<sequence>MTVDGLVGCAVAWCQSTHRRNDQPGHAAQLGIWHVGQATIEVFAGHMPPNPPVVRIARFEDGVRIHVRDIDPALAAELAAILGVLPDDTRREFVNALWRAASTLDPAP</sequence>
<evidence type="ECO:0000313" key="2">
    <source>
        <dbReference type="Proteomes" id="UP000565579"/>
    </source>
</evidence>
<comment type="caution">
    <text evidence="1">The sequence shown here is derived from an EMBL/GenBank/DDBJ whole genome shotgun (WGS) entry which is preliminary data.</text>
</comment>
<evidence type="ECO:0000313" key="1">
    <source>
        <dbReference type="EMBL" id="MBB6556977.1"/>
    </source>
</evidence>
<gene>
    <name evidence="1" type="ORF">HD593_011772</name>
</gene>
<reference evidence="1 2" key="1">
    <citation type="submission" date="2020-08" db="EMBL/GenBank/DDBJ databases">
        <title>Sequencing the genomes of 1000 actinobacteria strains.</title>
        <authorList>
            <person name="Klenk H.-P."/>
        </authorList>
    </citation>
    <scope>NUCLEOTIDE SEQUENCE [LARGE SCALE GENOMIC DNA]</scope>
    <source>
        <strain evidence="1 2">DSM 43768</strain>
    </source>
</reference>
<name>A0A7X0P7Z9_9ACTN</name>
<dbReference type="AlphaFoldDB" id="A0A7X0P7Z9"/>
<proteinExistence type="predicted"/>
<dbReference type="RefSeq" id="WP_185111381.1">
    <property type="nucleotide sequence ID" value="NZ_BAAAXY010000278.1"/>
</dbReference>
<protein>
    <submittedName>
        <fullName evidence="1">Uncharacterized protein</fullName>
    </submittedName>
</protein>
<organism evidence="1 2">
    <name type="scientific">Nonomuraea rubra</name>
    <dbReference type="NCBI Taxonomy" id="46180"/>
    <lineage>
        <taxon>Bacteria</taxon>
        <taxon>Bacillati</taxon>
        <taxon>Actinomycetota</taxon>
        <taxon>Actinomycetes</taxon>
        <taxon>Streptosporangiales</taxon>
        <taxon>Streptosporangiaceae</taxon>
        <taxon>Nonomuraea</taxon>
    </lineage>
</organism>
<dbReference type="EMBL" id="JACHMI010000001">
    <property type="protein sequence ID" value="MBB6556977.1"/>
    <property type="molecule type" value="Genomic_DNA"/>
</dbReference>
<accession>A0A7X0P7Z9</accession>
<dbReference type="Proteomes" id="UP000565579">
    <property type="component" value="Unassembled WGS sequence"/>
</dbReference>
<keyword evidence="2" id="KW-1185">Reference proteome</keyword>